<dbReference type="PANTHER" id="PTHR30146:SF109">
    <property type="entry name" value="HTH-TYPE TRANSCRIPTIONAL REGULATOR GALS"/>
    <property type="match status" value="1"/>
</dbReference>
<protein>
    <submittedName>
        <fullName evidence="5">DNA-binding LacI/PurR family transcriptional regulator</fullName>
    </submittedName>
</protein>
<dbReference type="CDD" id="cd01392">
    <property type="entry name" value="HTH_LacI"/>
    <property type="match status" value="1"/>
</dbReference>
<dbReference type="PROSITE" id="PS50932">
    <property type="entry name" value="HTH_LACI_2"/>
    <property type="match status" value="1"/>
</dbReference>
<dbReference type="Pfam" id="PF13377">
    <property type="entry name" value="Peripla_BP_3"/>
    <property type="match status" value="1"/>
</dbReference>
<evidence type="ECO:0000256" key="2">
    <source>
        <dbReference type="ARBA" id="ARBA00023125"/>
    </source>
</evidence>
<gene>
    <name evidence="5" type="ORF">J2S00_000129</name>
</gene>
<dbReference type="InterPro" id="IPR000843">
    <property type="entry name" value="HTH_LacI"/>
</dbReference>
<evidence type="ECO:0000256" key="3">
    <source>
        <dbReference type="ARBA" id="ARBA00023163"/>
    </source>
</evidence>
<dbReference type="RefSeq" id="WP_307334402.1">
    <property type="nucleotide sequence ID" value="NZ_JAUSUQ010000001.1"/>
</dbReference>
<dbReference type="InterPro" id="IPR028082">
    <property type="entry name" value="Peripla_BP_I"/>
</dbReference>
<feature type="domain" description="HTH lacI-type" evidence="4">
    <location>
        <begin position="2"/>
        <end position="56"/>
    </location>
</feature>
<dbReference type="Pfam" id="PF00356">
    <property type="entry name" value="LacI"/>
    <property type="match status" value="1"/>
</dbReference>
<evidence type="ECO:0000259" key="4">
    <source>
        <dbReference type="PROSITE" id="PS50932"/>
    </source>
</evidence>
<dbReference type="Gene3D" id="1.10.260.40">
    <property type="entry name" value="lambda repressor-like DNA-binding domains"/>
    <property type="match status" value="1"/>
</dbReference>
<sequence>MATIKDVARKAGVSVATVSAVINKSKYVSDDLKQRVQQAIEDLGYRPNRVARSLKRKESNIIGITVTEITNPFYPLMLEGVEDNAINEGYNVMLCTTGDDEEKEYLLLESMIDQGVDGVILATIDDLNSKALKLVQKEGIPHVLINRAPENYTGSLVCVDSYKVGQIATKHLLQLGHTQIGFIGGNRQNSKSREKGYQAMLASHNIPVNPSWIIDGEYSMEKTYEKITKLMQTSRTIPTAFFAASDLMAFGAAKALLDNGYTIPGDISIVGSDNIDFSEDFRVPLTTVDVQKYEIGKLGCELLLNHITRKEEVSHQKIILEPSLVLRESSGAVRKK</sequence>
<dbReference type="InterPro" id="IPR010982">
    <property type="entry name" value="Lambda_DNA-bd_dom_sf"/>
</dbReference>
<dbReference type="SUPFAM" id="SSF47413">
    <property type="entry name" value="lambda repressor-like DNA-binding domains"/>
    <property type="match status" value="1"/>
</dbReference>
<dbReference type="CDD" id="cd06267">
    <property type="entry name" value="PBP1_LacI_sugar_binding-like"/>
    <property type="match status" value="1"/>
</dbReference>
<reference evidence="5 6" key="1">
    <citation type="submission" date="2023-07" db="EMBL/GenBank/DDBJ databases">
        <title>Genomic Encyclopedia of Type Strains, Phase IV (KMG-IV): sequencing the most valuable type-strain genomes for metagenomic binning, comparative biology and taxonomic classification.</title>
        <authorList>
            <person name="Goeker M."/>
        </authorList>
    </citation>
    <scope>NUCLEOTIDE SEQUENCE [LARGE SCALE GENOMIC DNA]</scope>
    <source>
        <strain evidence="5 6">DSM 17740</strain>
    </source>
</reference>
<dbReference type="InterPro" id="IPR046335">
    <property type="entry name" value="LacI/GalR-like_sensor"/>
</dbReference>
<dbReference type="Proteomes" id="UP001232445">
    <property type="component" value="Unassembled WGS sequence"/>
</dbReference>
<dbReference type="SMART" id="SM00354">
    <property type="entry name" value="HTH_LACI"/>
    <property type="match status" value="1"/>
</dbReference>
<dbReference type="PRINTS" id="PR00036">
    <property type="entry name" value="HTHLACI"/>
</dbReference>
<accession>A0ABU0CLR3</accession>
<dbReference type="PANTHER" id="PTHR30146">
    <property type="entry name" value="LACI-RELATED TRANSCRIPTIONAL REPRESSOR"/>
    <property type="match status" value="1"/>
</dbReference>
<evidence type="ECO:0000313" key="6">
    <source>
        <dbReference type="Proteomes" id="UP001232445"/>
    </source>
</evidence>
<keyword evidence="3" id="KW-0804">Transcription</keyword>
<comment type="caution">
    <text evidence="5">The sequence shown here is derived from an EMBL/GenBank/DDBJ whole genome shotgun (WGS) entry which is preliminary data.</text>
</comment>
<dbReference type="SUPFAM" id="SSF53822">
    <property type="entry name" value="Periplasmic binding protein-like I"/>
    <property type="match status" value="1"/>
</dbReference>
<dbReference type="GO" id="GO:0003677">
    <property type="term" value="F:DNA binding"/>
    <property type="evidence" value="ECO:0007669"/>
    <property type="project" value="UniProtKB-KW"/>
</dbReference>
<dbReference type="Gene3D" id="3.40.50.2300">
    <property type="match status" value="2"/>
</dbReference>
<evidence type="ECO:0000313" key="5">
    <source>
        <dbReference type="EMBL" id="MDQ0337359.1"/>
    </source>
</evidence>
<proteinExistence type="predicted"/>
<dbReference type="PROSITE" id="PS00356">
    <property type="entry name" value="HTH_LACI_1"/>
    <property type="match status" value="1"/>
</dbReference>
<keyword evidence="6" id="KW-1185">Reference proteome</keyword>
<keyword evidence="2 5" id="KW-0238">DNA-binding</keyword>
<evidence type="ECO:0000256" key="1">
    <source>
        <dbReference type="ARBA" id="ARBA00023015"/>
    </source>
</evidence>
<dbReference type="EMBL" id="JAUSUQ010000001">
    <property type="protein sequence ID" value="MDQ0337359.1"/>
    <property type="molecule type" value="Genomic_DNA"/>
</dbReference>
<organism evidence="5 6">
    <name type="scientific">Caldalkalibacillus uzonensis</name>
    <dbReference type="NCBI Taxonomy" id="353224"/>
    <lineage>
        <taxon>Bacteria</taxon>
        <taxon>Bacillati</taxon>
        <taxon>Bacillota</taxon>
        <taxon>Bacilli</taxon>
        <taxon>Bacillales</taxon>
        <taxon>Bacillaceae</taxon>
        <taxon>Caldalkalibacillus</taxon>
    </lineage>
</organism>
<keyword evidence="1" id="KW-0805">Transcription regulation</keyword>
<name>A0ABU0CLR3_9BACI</name>